<dbReference type="Proteomes" id="UP001062846">
    <property type="component" value="Chromosome 7"/>
</dbReference>
<keyword evidence="2" id="KW-1185">Reference proteome</keyword>
<comment type="caution">
    <text evidence="1">The sequence shown here is derived from an EMBL/GenBank/DDBJ whole genome shotgun (WGS) entry which is preliminary data.</text>
</comment>
<gene>
    <name evidence="1" type="ORF">RHMOL_Rhmol07G0261000</name>
</gene>
<proteinExistence type="predicted"/>
<dbReference type="EMBL" id="CM046394">
    <property type="protein sequence ID" value="KAI8548272.1"/>
    <property type="molecule type" value="Genomic_DNA"/>
</dbReference>
<name>A0ACC0N4M0_RHOML</name>
<sequence length="307" mass="34826">MAKDNNALIVDLSPQNLQITNHHSRMHHHPFLPHLTSHHTHRLTSGPIPSLSLSLSRKPPRDLIPKTDGEDEDPVMAKVRRQTYPTPVMICFRILCSRYYCVKKNEKNMASSVSRRCSAAVKYRSCLGVGVDERCFTNGYLDTVIDFVPAMKGIRLQDFPNFARTTNLEDVVFKFTINTIDGLEREALDAFSSMFPPVYAIGPLQLLEEKQIPKIRELENIGLNMWTQDLDCLTWLDKKESSSVTYVNFGCVARMTSKELFGFGWGLANGKQKKIVGNQTQFGVGWNLRLENGNKWLHQNGCPPSSR</sequence>
<reference evidence="1" key="1">
    <citation type="submission" date="2022-02" db="EMBL/GenBank/DDBJ databases">
        <title>Plant Genome Project.</title>
        <authorList>
            <person name="Zhang R.-G."/>
        </authorList>
    </citation>
    <scope>NUCLEOTIDE SEQUENCE</scope>
    <source>
        <strain evidence="1">AT1</strain>
    </source>
</reference>
<evidence type="ECO:0000313" key="1">
    <source>
        <dbReference type="EMBL" id="KAI8548272.1"/>
    </source>
</evidence>
<protein>
    <submittedName>
        <fullName evidence="1">Uncharacterized protein</fullName>
    </submittedName>
</protein>
<accession>A0ACC0N4M0</accession>
<evidence type="ECO:0000313" key="2">
    <source>
        <dbReference type="Proteomes" id="UP001062846"/>
    </source>
</evidence>
<organism evidence="1 2">
    <name type="scientific">Rhododendron molle</name>
    <name type="common">Chinese azalea</name>
    <name type="synonym">Azalea mollis</name>
    <dbReference type="NCBI Taxonomy" id="49168"/>
    <lineage>
        <taxon>Eukaryota</taxon>
        <taxon>Viridiplantae</taxon>
        <taxon>Streptophyta</taxon>
        <taxon>Embryophyta</taxon>
        <taxon>Tracheophyta</taxon>
        <taxon>Spermatophyta</taxon>
        <taxon>Magnoliopsida</taxon>
        <taxon>eudicotyledons</taxon>
        <taxon>Gunneridae</taxon>
        <taxon>Pentapetalae</taxon>
        <taxon>asterids</taxon>
        <taxon>Ericales</taxon>
        <taxon>Ericaceae</taxon>
        <taxon>Ericoideae</taxon>
        <taxon>Rhodoreae</taxon>
        <taxon>Rhododendron</taxon>
    </lineage>
</organism>